<evidence type="ECO:0000256" key="11">
    <source>
        <dbReference type="ARBA" id="ARBA00023136"/>
    </source>
</evidence>
<feature type="transmembrane region" description="Helical" evidence="12">
    <location>
        <begin position="128"/>
        <end position="149"/>
    </location>
</feature>
<evidence type="ECO:0000256" key="6">
    <source>
        <dbReference type="ARBA" id="ARBA00022692"/>
    </source>
</evidence>
<keyword evidence="9 12" id="KW-1133">Transmembrane helix</keyword>
<dbReference type="GO" id="GO:0070069">
    <property type="term" value="C:cytochrome complex"/>
    <property type="evidence" value="ECO:0007669"/>
    <property type="project" value="UniProtKB-UniRule"/>
</dbReference>
<evidence type="ECO:0000256" key="7">
    <source>
        <dbReference type="ARBA" id="ARBA00022723"/>
    </source>
</evidence>
<keyword evidence="4 12" id="KW-1003">Cell membrane</keyword>
<feature type="transmembrane region" description="Helical" evidence="12">
    <location>
        <begin position="317"/>
        <end position="342"/>
    </location>
</feature>
<gene>
    <name evidence="13" type="ORF">BG53_00310</name>
</gene>
<evidence type="ECO:0000256" key="4">
    <source>
        <dbReference type="ARBA" id="ARBA00022475"/>
    </source>
</evidence>
<dbReference type="GO" id="GO:0005886">
    <property type="term" value="C:plasma membrane"/>
    <property type="evidence" value="ECO:0007669"/>
    <property type="project" value="UniProtKB-SubCell"/>
</dbReference>
<comment type="similarity">
    <text evidence="2 12">Belongs to the cytochrome ubiquinol oxidase subunit 1 family.</text>
</comment>
<name>A0A9W5S285_9BACL</name>
<evidence type="ECO:0000313" key="13">
    <source>
        <dbReference type="EMBL" id="EXX89281.1"/>
    </source>
</evidence>
<keyword evidence="11 12" id="KW-0472">Membrane</keyword>
<keyword evidence="3 12" id="KW-0813">Transport</keyword>
<feature type="transmembrane region" description="Helical" evidence="12">
    <location>
        <begin position="183"/>
        <end position="201"/>
    </location>
</feature>
<evidence type="ECO:0000256" key="10">
    <source>
        <dbReference type="ARBA" id="ARBA00023004"/>
    </source>
</evidence>
<accession>A0A9W5S285</accession>
<organism evidence="13 14">
    <name type="scientific">Paenibacillus darwinianus</name>
    <dbReference type="NCBI Taxonomy" id="1380763"/>
    <lineage>
        <taxon>Bacteria</taxon>
        <taxon>Bacillati</taxon>
        <taxon>Bacillota</taxon>
        <taxon>Bacilli</taxon>
        <taxon>Bacillales</taxon>
        <taxon>Paenibacillaceae</taxon>
        <taxon>Paenibacillus</taxon>
    </lineage>
</organism>
<evidence type="ECO:0000313" key="14">
    <source>
        <dbReference type="Proteomes" id="UP000053750"/>
    </source>
</evidence>
<dbReference type="PANTHER" id="PTHR30365:SF14">
    <property type="entry name" value="CYTOCHROME BD MENAQUINOL OXIDASE SUBUNIT I-RELATED"/>
    <property type="match status" value="1"/>
</dbReference>
<evidence type="ECO:0000256" key="1">
    <source>
        <dbReference type="ARBA" id="ARBA00004651"/>
    </source>
</evidence>
<evidence type="ECO:0000256" key="2">
    <source>
        <dbReference type="ARBA" id="ARBA00009819"/>
    </source>
</evidence>
<protein>
    <submittedName>
        <fullName evidence="13">Cytochrome D ubiquinol oxidase subunit I</fullName>
    </submittedName>
</protein>
<evidence type="ECO:0000256" key="5">
    <source>
        <dbReference type="ARBA" id="ARBA00022617"/>
    </source>
</evidence>
<dbReference type="GO" id="GO:0009055">
    <property type="term" value="F:electron transfer activity"/>
    <property type="evidence" value="ECO:0007669"/>
    <property type="project" value="UniProtKB-UniRule"/>
</dbReference>
<proteinExistence type="inferred from homology"/>
<feature type="transmembrane region" description="Helical" evidence="12">
    <location>
        <begin position="222"/>
        <end position="240"/>
    </location>
</feature>
<evidence type="ECO:0000256" key="8">
    <source>
        <dbReference type="ARBA" id="ARBA00022982"/>
    </source>
</evidence>
<reference evidence="13 14" key="1">
    <citation type="submission" date="2014-02" db="EMBL/GenBank/DDBJ databases">
        <title>Genome sequence of Paenibacillus darwinianus reveals adaptive mechanisms for survival in Antarctic soils.</title>
        <authorList>
            <person name="Dsouza M."/>
            <person name="Taylor M.W."/>
            <person name="Turner S.J."/>
            <person name="Aislabie J."/>
        </authorList>
    </citation>
    <scope>NUCLEOTIDE SEQUENCE [LARGE SCALE GENOMIC DNA]</scope>
    <source>
        <strain evidence="13 14">CE1</strain>
    </source>
</reference>
<dbReference type="PANTHER" id="PTHR30365">
    <property type="entry name" value="CYTOCHROME D UBIQUINOL OXIDASE"/>
    <property type="match status" value="1"/>
</dbReference>
<dbReference type="GO" id="GO:0016682">
    <property type="term" value="F:oxidoreductase activity, acting on diphenols and related substances as donors, oxygen as acceptor"/>
    <property type="evidence" value="ECO:0007669"/>
    <property type="project" value="TreeGrafter"/>
</dbReference>
<keyword evidence="10 12" id="KW-0408">Iron</keyword>
<feature type="transmembrane region" description="Helical" evidence="12">
    <location>
        <begin position="58"/>
        <end position="79"/>
    </location>
</feature>
<comment type="caution">
    <text evidence="13">The sequence shown here is derived from an EMBL/GenBank/DDBJ whole genome shotgun (WGS) entry which is preliminary data.</text>
</comment>
<evidence type="ECO:0000256" key="3">
    <source>
        <dbReference type="ARBA" id="ARBA00022448"/>
    </source>
</evidence>
<keyword evidence="8 12" id="KW-0249">Electron transport</keyword>
<dbReference type="GO" id="GO:0046872">
    <property type="term" value="F:metal ion binding"/>
    <property type="evidence" value="ECO:0007669"/>
    <property type="project" value="UniProtKB-UniRule"/>
</dbReference>
<feature type="transmembrane region" description="Helical" evidence="12">
    <location>
        <begin position="402"/>
        <end position="428"/>
    </location>
</feature>
<dbReference type="Proteomes" id="UP000053750">
    <property type="component" value="Unassembled WGS sequence"/>
</dbReference>
<dbReference type="PIRSF" id="PIRSF006446">
    <property type="entry name" value="Cyt_quinol_oxidase_1"/>
    <property type="match status" value="1"/>
</dbReference>
<feature type="transmembrane region" description="Helical" evidence="12">
    <location>
        <begin position="15"/>
        <end position="38"/>
    </location>
</feature>
<dbReference type="Pfam" id="PF01654">
    <property type="entry name" value="Cyt_bd_oxida_I"/>
    <property type="match status" value="1"/>
</dbReference>
<keyword evidence="5 12" id="KW-0349">Heme</keyword>
<dbReference type="RefSeq" id="WP_051587608.1">
    <property type="nucleotide sequence ID" value="NZ_KK082141.1"/>
</dbReference>
<keyword evidence="7 12" id="KW-0479">Metal-binding</keyword>
<dbReference type="GO" id="GO:0019646">
    <property type="term" value="P:aerobic electron transport chain"/>
    <property type="evidence" value="ECO:0007669"/>
    <property type="project" value="InterPro"/>
</dbReference>
<keyword evidence="14" id="KW-1185">Reference proteome</keyword>
<dbReference type="EMBL" id="JFHU01000101">
    <property type="protein sequence ID" value="EXX89281.1"/>
    <property type="molecule type" value="Genomic_DNA"/>
</dbReference>
<evidence type="ECO:0000256" key="9">
    <source>
        <dbReference type="ARBA" id="ARBA00022989"/>
    </source>
</evidence>
<dbReference type="OrthoDB" id="9807042at2"/>
<keyword evidence="6 12" id="KW-0812">Transmembrane</keyword>
<dbReference type="GO" id="GO:0020037">
    <property type="term" value="F:heme binding"/>
    <property type="evidence" value="ECO:0007669"/>
    <property type="project" value="TreeGrafter"/>
</dbReference>
<dbReference type="AlphaFoldDB" id="A0A9W5S285"/>
<feature type="transmembrane region" description="Helical" evidence="12">
    <location>
        <begin position="354"/>
        <end position="376"/>
    </location>
</feature>
<dbReference type="InterPro" id="IPR002585">
    <property type="entry name" value="Cyt-d_ubiquinol_oxidase_su_1"/>
</dbReference>
<comment type="subcellular location">
    <subcellularLocation>
        <location evidence="1">Cell membrane</location>
        <topology evidence="1">Multi-pass membrane protein</topology>
    </subcellularLocation>
</comment>
<feature type="transmembrane region" description="Helical" evidence="12">
    <location>
        <begin position="99"/>
        <end position="116"/>
    </location>
</feature>
<sequence>MDTVVLARALFGSSMAFHIIFATLGVGVPFMVVFAEVLYQITKNNHYAILAKRWTKGFAIILGVAIPSGTLVGVMLSLLFPGFMEIVGQVIALPFQVEIWAFLLEALFMSIYVYAADRLSPTMRIISVFFVALGASASAVLITDAHAWMNTPRGFDLVDDQVVNVDPIAAILSPSFFTTSSHVLLSAYMTGSFVIVSLAAYKLLKRGKTKEERDYHYRSLKLGLMLGGIFSLLTAVNGHATAQMLHAYNPEKLAAAEGLFETTSHAPLAVFGIVDPVAQEIRGGIEIPWALSFLAGNSFDTVVRGLNEWPEELWPPLYIHTLFNLMVVIGMVLIGLSFGALAWRYILRKELPRWFLRILVCSGALSLIGIETGWIFSCSGRQPWTIYRMQLTSEAATKTNNLGFLFVLFITIYAVLLVLTAFVLRLYFKRHPVAKDLTTTRMDILEQDGVETNG</sequence>
<evidence type="ECO:0000256" key="12">
    <source>
        <dbReference type="PIRNR" id="PIRNR006446"/>
    </source>
</evidence>